<name>A0AAD7HGD1_9AGAR</name>
<comment type="caution">
    <text evidence="2">The sequence shown here is derived from an EMBL/GenBank/DDBJ whole genome shotgun (WGS) entry which is preliminary data.</text>
</comment>
<dbReference type="SUPFAM" id="SSF52047">
    <property type="entry name" value="RNI-like"/>
    <property type="match status" value="1"/>
</dbReference>
<evidence type="ECO:0008006" key="4">
    <source>
        <dbReference type="Google" id="ProtNLM"/>
    </source>
</evidence>
<accession>A0AAD7HGD1</accession>
<evidence type="ECO:0000313" key="2">
    <source>
        <dbReference type="EMBL" id="KAJ7719186.1"/>
    </source>
</evidence>
<evidence type="ECO:0000256" key="1">
    <source>
        <dbReference type="SAM" id="MobiDB-lite"/>
    </source>
</evidence>
<organism evidence="2 3">
    <name type="scientific">Mycena maculata</name>
    <dbReference type="NCBI Taxonomy" id="230809"/>
    <lineage>
        <taxon>Eukaryota</taxon>
        <taxon>Fungi</taxon>
        <taxon>Dikarya</taxon>
        <taxon>Basidiomycota</taxon>
        <taxon>Agaricomycotina</taxon>
        <taxon>Agaricomycetes</taxon>
        <taxon>Agaricomycetidae</taxon>
        <taxon>Agaricales</taxon>
        <taxon>Marasmiineae</taxon>
        <taxon>Mycenaceae</taxon>
        <taxon>Mycena</taxon>
    </lineage>
</organism>
<dbReference type="Proteomes" id="UP001215280">
    <property type="component" value="Unassembled WGS sequence"/>
</dbReference>
<feature type="non-terminal residue" evidence="2">
    <location>
        <position position="1"/>
    </location>
</feature>
<reference evidence="2" key="1">
    <citation type="submission" date="2023-03" db="EMBL/GenBank/DDBJ databases">
        <title>Massive genome expansion in bonnet fungi (Mycena s.s.) driven by repeated elements and novel gene families across ecological guilds.</title>
        <authorList>
            <consortium name="Lawrence Berkeley National Laboratory"/>
            <person name="Harder C.B."/>
            <person name="Miyauchi S."/>
            <person name="Viragh M."/>
            <person name="Kuo A."/>
            <person name="Thoen E."/>
            <person name="Andreopoulos B."/>
            <person name="Lu D."/>
            <person name="Skrede I."/>
            <person name="Drula E."/>
            <person name="Henrissat B."/>
            <person name="Morin E."/>
            <person name="Kohler A."/>
            <person name="Barry K."/>
            <person name="LaButti K."/>
            <person name="Morin E."/>
            <person name="Salamov A."/>
            <person name="Lipzen A."/>
            <person name="Mereny Z."/>
            <person name="Hegedus B."/>
            <person name="Baldrian P."/>
            <person name="Stursova M."/>
            <person name="Weitz H."/>
            <person name="Taylor A."/>
            <person name="Grigoriev I.V."/>
            <person name="Nagy L.G."/>
            <person name="Martin F."/>
            <person name="Kauserud H."/>
        </authorList>
    </citation>
    <scope>NUCLEOTIDE SEQUENCE</scope>
    <source>
        <strain evidence="2">CBHHK188m</strain>
    </source>
</reference>
<dbReference type="InterPro" id="IPR032675">
    <property type="entry name" value="LRR_dom_sf"/>
</dbReference>
<feature type="compositionally biased region" description="Basic and acidic residues" evidence="1">
    <location>
        <begin position="503"/>
        <end position="512"/>
    </location>
</feature>
<protein>
    <recommendedName>
        <fullName evidence="4">F-box domain-containing protein</fullName>
    </recommendedName>
</protein>
<sequence>MDSPFTDILYTNSIPSDADCQRICDLLVGPRAEIAQLTDMIDELTKKRAALAEFITAHLALVSPVRRLPADIMQEIFVACLPSGQNSVIAEHDAPLLLCHVCQAWRNLALSTPRLWASLHISVPPMERMPSMNDTVKGWFSLSISVAASYVYDESELGTRMLLDILVCFSRRWEHIRFKVPSYPTLDPMASLSPLDVPILRTVAIEGFDRRTDDNPWDDGTSWNNLNFLGSTSLHSACIPSAGTTLSSIPLRWEALRRLSLRRHFVAADVALTILKQCSLLETCSLMLTERDALSVAECRMDHLQQMYLVDDCGISTASQFFQILITPNLASLEYAGGTYNSSGFPFVSLIASSRSLERLSLQLDGAPSKNLLDALSLVPTVRDLRLLREPTISEEATRYIGDPLFLTALNRVEDGGILCPNLEHIDLRRFHAMSDQILLEFIQARAGPALGAMAPRRLSSVRALIYRERELDIVPQLQALIEDGFAVSLDYVGGPPPYSPSKDLESAERDPWVPFSQSEQW</sequence>
<dbReference type="Gene3D" id="3.80.10.10">
    <property type="entry name" value="Ribonuclease Inhibitor"/>
    <property type="match status" value="1"/>
</dbReference>
<dbReference type="EMBL" id="JARJLG010000295">
    <property type="protein sequence ID" value="KAJ7719186.1"/>
    <property type="molecule type" value="Genomic_DNA"/>
</dbReference>
<proteinExistence type="predicted"/>
<gene>
    <name evidence="2" type="ORF">DFH07DRAFT_859518</name>
</gene>
<feature type="region of interest" description="Disordered" evidence="1">
    <location>
        <begin position="499"/>
        <end position="522"/>
    </location>
</feature>
<dbReference type="AlphaFoldDB" id="A0AAD7HGD1"/>
<evidence type="ECO:0000313" key="3">
    <source>
        <dbReference type="Proteomes" id="UP001215280"/>
    </source>
</evidence>
<keyword evidence="3" id="KW-1185">Reference proteome</keyword>